<name>A0AAD2HWQ6_9AGAR</name>
<protein>
    <submittedName>
        <fullName evidence="2">Uncharacterized protein</fullName>
    </submittedName>
</protein>
<evidence type="ECO:0000313" key="1">
    <source>
        <dbReference type="EMBL" id="CAK5283496.1"/>
    </source>
</evidence>
<organism evidence="2 3">
    <name type="scientific">Mycena citricolor</name>
    <dbReference type="NCBI Taxonomy" id="2018698"/>
    <lineage>
        <taxon>Eukaryota</taxon>
        <taxon>Fungi</taxon>
        <taxon>Dikarya</taxon>
        <taxon>Basidiomycota</taxon>
        <taxon>Agaricomycotina</taxon>
        <taxon>Agaricomycetes</taxon>
        <taxon>Agaricomycetidae</taxon>
        <taxon>Agaricales</taxon>
        <taxon>Marasmiineae</taxon>
        <taxon>Mycenaceae</taxon>
        <taxon>Mycena</taxon>
    </lineage>
</organism>
<comment type="caution">
    <text evidence="2">The sequence shown here is derived from an EMBL/GenBank/DDBJ whole genome shotgun (WGS) entry which is preliminary data.</text>
</comment>
<sequence length="240" mass="26455">MSPSDFNNKLVAFVRSYVTLPSVKQYFVKSEIGSFVHNNDLNHVFASGGLPNPDERSVCLVKHEFESAESFAQIYHQAMNDADLLELQLGPKAEELEYNSSKNLLFASRHHVDHESSSATPTGSKKAFIGFFGPLRNTAAMKGEAAVLLGLPAWRDHVVRHTLCWSMNDEAVELALAPLGRSAKLDEPLMLAINELKDGDSVHKIFGDAAVQSELERINQMHVLTGSQSHRFAADVVVLV</sequence>
<proteinExistence type="predicted"/>
<accession>A0AAD2HWQ6</accession>
<dbReference type="EMBL" id="CAVNYO010000466">
    <property type="protein sequence ID" value="CAK5283496.1"/>
    <property type="molecule type" value="Genomic_DNA"/>
</dbReference>
<reference evidence="2" key="1">
    <citation type="submission" date="2023-11" db="EMBL/GenBank/DDBJ databases">
        <authorList>
            <person name="De Vega J J."/>
            <person name="De Vega J J."/>
        </authorList>
    </citation>
    <scope>NUCLEOTIDE SEQUENCE</scope>
</reference>
<dbReference type="EMBL" id="CAVNYO010000467">
    <property type="protein sequence ID" value="CAK5283513.1"/>
    <property type="molecule type" value="Genomic_DNA"/>
</dbReference>
<dbReference type="Proteomes" id="UP001295794">
    <property type="component" value="Unassembled WGS sequence"/>
</dbReference>
<dbReference type="AlphaFoldDB" id="A0AAD2HWQ6"/>
<keyword evidence="3" id="KW-1185">Reference proteome</keyword>
<evidence type="ECO:0000313" key="3">
    <source>
        <dbReference type="Proteomes" id="UP001295794"/>
    </source>
</evidence>
<gene>
    <name evidence="1" type="ORF">MYCIT1_LOCUS36055</name>
    <name evidence="2" type="ORF">MYCIT1_LOCUS36086</name>
</gene>
<evidence type="ECO:0000313" key="2">
    <source>
        <dbReference type="EMBL" id="CAK5283513.1"/>
    </source>
</evidence>